<dbReference type="AlphaFoldDB" id="A0A2N8UDP4"/>
<accession>A0A2N8UDP4</accession>
<reference evidence="2 3" key="1">
    <citation type="submission" date="2017-02" db="EMBL/GenBank/DDBJ databases">
        <authorList>
            <person name="Peterson S.W."/>
        </authorList>
    </citation>
    <scope>NUCLEOTIDE SEQUENCE [LARGE SCALE GENOMIC DNA]</scope>
    <source>
        <strain evidence="2 3">SRS1_H2-8</strain>
    </source>
</reference>
<evidence type="ECO:0000313" key="3">
    <source>
        <dbReference type="Proteomes" id="UP000239563"/>
    </source>
</evidence>
<evidence type="ECO:0000256" key="1">
    <source>
        <dbReference type="SAM" id="SignalP"/>
    </source>
</evidence>
<sequence>MVIALFSVAVLSVTCSVAVKPPPMSQAEQELHRQSTAAYFLAYPDDQHGNTFIDYYSHLLGGHRTLEQDALAHARLDGNGPFYFNSQPEGTRLFLATRVSGTSRLGKRWNLRQWIHDRPSNYDAHLSWRVDHQGPKLLRLDIWPEGSNPAVRMTMQEAMDHLRLPPA</sequence>
<gene>
    <name evidence="2" type="ORF">SRS1_13341</name>
</gene>
<evidence type="ECO:0000313" key="2">
    <source>
        <dbReference type="EMBL" id="SJX62493.1"/>
    </source>
</evidence>
<dbReference type="Proteomes" id="UP000239563">
    <property type="component" value="Chromosome V"/>
</dbReference>
<protein>
    <submittedName>
        <fullName evidence="2">Uncharacterized protein</fullName>
    </submittedName>
</protein>
<keyword evidence="1" id="KW-0732">Signal</keyword>
<feature type="signal peptide" evidence="1">
    <location>
        <begin position="1"/>
        <end position="18"/>
    </location>
</feature>
<organism evidence="2 3">
    <name type="scientific">Sporisorium reilianum f. sp. reilianum</name>
    <dbReference type="NCBI Taxonomy" id="72559"/>
    <lineage>
        <taxon>Eukaryota</taxon>
        <taxon>Fungi</taxon>
        <taxon>Dikarya</taxon>
        <taxon>Basidiomycota</taxon>
        <taxon>Ustilaginomycotina</taxon>
        <taxon>Ustilaginomycetes</taxon>
        <taxon>Ustilaginales</taxon>
        <taxon>Ustilaginaceae</taxon>
        <taxon>Sporisorium</taxon>
    </lineage>
</organism>
<feature type="chain" id="PRO_5014770297" evidence="1">
    <location>
        <begin position="19"/>
        <end position="167"/>
    </location>
</feature>
<name>A0A2N8UDP4_9BASI</name>
<proteinExistence type="predicted"/>
<dbReference type="EMBL" id="LT795058">
    <property type="protein sequence ID" value="SJX62493.1"/>
    <property type="molecule type" value="Genomic_DNA"/>
</dbReference>